<accession>A0A183VMA1</accession>
<dbReference type="WBParaSite" id="TREG1_94880.1">
    <property type="protein sequence ID" value="TREG1_94880.1"/>
    <property type="gene ID" value="TREG1_94880"/>
</dbReference>
<dbReference type="Proteomes" id="UP000050795">
    <property type="component" value="Unassembled WGS sequence"/>
</dbReference>
<reference evidence="2" key="2">
    <citation type="submission" date="2023-11" db="UniProtKB">
        <authorList>
            <consortium name="WormBaseParasite"/>
        </authorList>
    </citation>
    <scope>IDENTIFICATION</scope>
</reference>
<keyword evidence="1" id="KW-1185">Reference proteome</keyword>
<evidence type="ECO:0000313" key="1">
    <source>
        <dbReference type="Proteomes" id="UP000050795"/>
    </source>
</evidence>
<reference evidence="1" key="1">
    <citation type="submission" date="2022-06" db="EMBL/GenBank/DDBJ databases">
        <authorList>
            <person name="Berger JAMES D."/>
            <person name="Berger JAMES D."/>
        </authorList>
    </citation>
    <scope>NUCLEOTIDE SEQUENCE [LARGE SCALE GENOMIC DNA]</scope>
</reference>
<protein>
    <submittedName>
        <fullName evidence="2">Uncharacterized protein</fullName>
    </submittedName>
</protein>
<name>A0A183VMA1_TRIRE</name>
<dbReference type="AlphaFoldDB" id="A0A183VMA1"/>
<sequence>MVERISRLVYYTFIVINLLSLIDKHTHGYCIKKLYNKNESVIKTYDHIRIQLTEEFHWKGILKVPSWECYLVPSKRVDKRKEYVECCYTEQLPGDKWSNEARDQMILSGIYTSDVSGAEYYPFQEENWKYFHPDNLPPKP</sequence>
<organism evidence="1 2">
    <name type="scientific">Trichobilharzia regenti</name>
    <name type="common">Nasal bird schistosome</name>
    <dbReference type="NCBI Taxonomy" id="157069"/>
    <lineage>
        <taxon>Eukaryota</taxon>
        <taxon>Metazoa</taxon>
        <taxon>Spiralia</taxon>
        <taxon>Lophotrochozoa</taxon>
        <taxon>Platyhelminthes</taxon>
        <taxon>Trematoda</taxon>
        <taxon>Digenea</taxon>
        <taxon>Strigeidida</taxon>
        <taxon>Schistosomatoidea</taxon>
        <taxon>Schistosomatidae</taxon>
        <taxon>Trichobilharzia</taxon>
    </lineage>
</organism>
<proteinExistence type="predicted"/>
<evidence type="ECO:0000313" key="2">
    <source>
        <dbReference type="WBParaSite" id="TREG1_94880.1"/>
    </source>
</evidence>
<dbReference type="OrthoDB" id="6241848at2759"/>